<comment type="cofactor">
    <cofactor evidence="1">
        <name>FAD</name>
        <dbReference type="ChEBI" id="CHEBI:57692"/>
    </cofactor>
</comment>
<name>M1QCC0_9ZZZZ</name>
<dbReference type="GO" id="GO:0071949">
    <property type="term" value="F:FAD binding"/>
    <property type="evidence" value="ECO:0007669"/>
    <property type="project" value="InterPro"/>
</dbReference>
<dbReference type="SUPFAM" id="SSF55103">
    <property type="entry name" value="FAD-linked oxidases, C-terminal domain"/>
    <property type="match status" value="1"/>
</dbReference>
<evidence type="ECO:0000256" key="4">
    <source>
        <dbReference type="ARBA" id="ARBA00022827"/>
    </source>
</evidence>
<evidence type="ECO:0000259" key="6">
    <source>
        <dbReference type="PROSITE" id="PS51387"/>
    </source>
</evidence>
<keyword evidence="3" id="KW-0285">Flavoprotein</keyword>
<comment type="similarity">
    <text evidence="2">Belongs to the FAD-binding oxidoreductase/transferase type 4 family.</text>
</comment>
<dbReference type="PANTHER" id="PTHR42934">
    <property type="entry name" value="GLYCOLATE OXIDASE SUBUNIT GLCD"/>
    <property type="match status" value="1"/>
</dbReference>
<dbReference type="SUPFAM" id="SSF56176">
    <property type="entry name" value="FAD-binding/transporter-associated domain-like"/>
    <property type="match status" value="1"/>
</dbReference>
<evidence type="ECO:0000256" key="3">
    <source>
        <dbReference type="ARBA" id="ARBA00022630"/>
    </source>
</evidence>
<sequence>MPRKKKLKLTGSQKRFLRDLFPDDSSLFEPEKTWIYGTDASRIFVPPLAVVRPESVEQIKEFLAWADREKIPVFSRARGTNVVGACVPEYRGIVISSLKMNRVLEIDEEDFTAVVEPGVVTADFQATVRSKGLYYPPDPASVKISTLGGNVSTNAGGLRAVKYGVTKDYVLGLEAVLPGGELISTGRKVYKDVVGLDTTSLLVGSEGTLAFYTKIILKLLSLPDTSASVLIGFRDLAALMHSANQVFKSGLSPVAMEFLDQNTIFCLQKAGASPFAENIKSMLLLQFEGSEDNINVDLQRLNKMSRGWDHRTFQVAREQEQESKLWEVRRQINPASFRMGPDKKSVDVSVPRGKLQKALDNIRKAGEAFGLYVLTFGHLGDGNIHVNVMYDSRDKSQNTAAEKLIEKVLFVVLELGGSISGEHGVGLVKKPYLSRQLGSKERGLMQGIKQVFDPGNIMNPNKAF</sequence>
<organism evidence="7">
    <name type="scientific">uncultured organism</name>
    <dbReference type="NCBI Taxonomy" id="155900"/>
    <lineage>
        <taxon>unclassified sequences</taxon>
        <taxon>environmental samples</taxon>
    </lineage>
</organism>
<dbReference type="InterPro" id="IPR016171">
    <property type="entry name" value="Vanillyl_alc_oxidase_C-sub2"/>
</dbReference>
<accession>M1QCC0</accession>
<keyword evidence="5" id="KW-0560">Oxidoreductase</keyword>
<evidence type="ECO:0000313" key="7">
    <source>
        <dbReference type="EMBL" id="AGF93663.1"/>
    </source>
</evidence>
<dbReference type="Gene3D" id="3.30.70.2740">
    <property type="match status" value="1"/>
</dbReference>
<dbReference type="FunFam" id="3.30.70.2740:FF:000001">
    <property type="entry name" value="D-lactate dehydrogenase mitochondrial"/>
    <property type="match status" value="1"/>
</dbReference>
<reference evidence="7" key="1">
    <citation type="journal article" date="2013" name="Syst. Appl. Microbiol.">
        <title>New insights into the archaeal diversity of a hypersaline microbial mat obtained by a metagenomic approach.</title>
        <authorList>
            <person name="Lopez-Lopez A."/>
            <person name="Richter M."/>
            <person name="Pena A."/>
            <person name="Tamames J."/>
            <person name="Rossello-Mora R."/>
        </authorList>
    </citation>
    <scope>NUCLEOTIDE SEQUENCE</scope>
</reference>
<dbReference type="EMBL" id="JX684102">
    <property type="protein sequence ID" value="AGF93663.1"/>
    <property type="molecule type" value="Genomic_DNA"/>
</dbReference>
<dbReference type="FunFam" id="1.10.45.10:FF:000001">
    <property type="entry name" value="D-lactate dehydrogenase mitochondrial"/>
    <property type="match status" value="1"/>
</dbReference>
<dbReference type="InterPro" id="IPR016166">
    <property type="entry name" value="FAD-bd_PCMH"/>
</dbReference>
<dbReference type="AlphaFoldDB" id="M1QCC0"/>
<feature type="domain" description="FAD-binding PCMH-type" evidence="6">
    <location>
        <begin position="43"/>
        <end position="222"/>
    </location>
</feature>
<dbReference type="Gene3D" id="1.10.45.10">
    <property type="entry name" value="Vanillyl-alcohol Oxidase, Chain A, domain 4"/>
    <property type="match status" value="1"/>
</dbReference>
<dbReference type="InterPro" id="IPR051914">
    <property type="entry name" value="FAD-linked_OxidoTrans_Type4"/>
</dbReference>
<dbReference type="InterPro" id="IPR016169">
    <property type="entry name" value="FAD-bd_PCMH_sub2"/>
</dbReference>
<dbReference type="Gene3D" id="3.30.465.10">
    <property type="match status" value="1"/>
</dbReference>
<dbReference type="GO" id="GO:0016491">
    <property type="term" value="F:oxidoreductase activity"/>
    <property type="evidence" value="ECO:0007669"/>
    <property type="project" value="UniProtKB-KW"/>
</dbReference>
<keyword evidence="4" id="KW-0274">FAD</keyword>
<dbReference type="PROSITE" id="PS51387">
    <property type="entry name" value="FAD_PCMH"/>
    <property type="match status" value="1"/>
</dbReference>
<protein>
    <submittedName>
        <fullName evidence="7">Glycolate oxidase, subunit GlcD</fullName>
    </submittedName>
</protein>
<evidence type="ECO:0000256" key="5">
    <source>
        <dbReference type="ARBA" id="ARBA00023002"/>
    </source>
</evidence>
<dbReference type="Pfam" id="PF01565">
    <property type="entry name" value="FAD_binding_4"/>
    <property type="match status" value="1"/>
</dbReference>
<dbReference type="InterPro" id="IPR004113">
    <property type="entry name" value="FAD-bd_oxidored_4_C"/>
</dbReference>
<evidence type="ECO:0000256" key="1">
    <source>
        <dbReference type="ARBA" id="ARBA00001974"/>
    </source>
</evidence>
<proteinExistence type="inferred from homology"/>
<dbReference type="InterPro" id="IPR016164">
    <property type="entry name" value="FAD-linked_Oxase-like_C"/>
</dbReference>
<gene>
    <name evidence="7" type="ORF">FLSS-16_0004</name>
</gene>
<evidence type="ECO:0000256" key="2">
    <source>
        <dbReference type="ARBA" id="ARBA00008000"/>
    </source>
</evidence>
<dbReference type="InterPro" id="IPR006094">
    <property type="entry name" value="Oxid_FAD_bind_N"/>
</dbReference>
<dbReference type="InterPro" id="IPR036318">
    <property type="entry name" value="FAD-bd_PCMH-like_sf"/>
</dbReference>
<dbReference type="Pfam" id="PF02913">
    <property type="entry name" value="FAD-oxidase_C"/>
    <property type="match status" value="1"/>
</dbReference>
<dbReference type="PANTHER" id="PTHR42934:SF1">
    <property type="entry name" value="GLYCOLATE OXIDASE SUBUNIT GLCD"/>
    <property type="match status" value="1"/>
</dbReference>